<accession>A0A2T5PB52</accession>
<protein>
    <submittedName>
        <fullName evidence="3">Haloacid dehalogenase</fullName>
    </submittedName>
</protein>
<dbReference type="InterPro" id="IPR036412">
    <property type="entry name" value="HAD-like_sf"/>
</dbReference>
<evidence type="ECO:0000259" key="2">
    <source>
        <dbReference type="SMART" id="SM00775"/>
    </source>
</evidence>
<evidence type="ECO:0000313" key="4">
    <source>
        <dbReference type="Proteomes" id="UP000244064"/>
    </source>
</evidence>
<dbReference type="InterPro" id="IPR023214">
    <property type="entry name" value="HAD_sf"/>
</dbReference>
<dbReference type="GO" id="GO:0005737">
    <property type="term" value="C:cytoplasm"/>
    <property type="evidence" value="ECO:0007669"/>
    <property type="project" value="TreeGrafter"/>
</dbReference>
<dbReference type="OrthoDB" id="9154097at2"/>
<organism evidence="3 4">
    <name type="scientific">Pseudomonas mangrovi</name>
    <dbReference type="NCBI Taxonomy" id="2161748"/>
    <lineage>
        <taxon>Bacteria</taxon>
        <taxon>Pseudomonadati</taxon>
        <taxon>Pseudomonadota</taxon>
        <taxon>Gammaproteobacteria</taxon>
        <taxon>Pseudomonadales</taxon>
        <taxon>Pseudomonadaceae</taxon>
        <taxon>Pseudomonas</taxon>
    </lineage>
</organism>
<dbReference type="GO" id="GO:0035091">
    <property type="term" value="F:phosphatidylinositol binding"/>
    <property type="evidence" value="ECO:0007669"/>
    <property type="project" value="TreeGrafter"/>
</dbReference>
<name>A0A2T5PB52_9PSED</name>
<dbReference type="Pfam" id="PF24695">
    <property type="entry name" value="PITM1-3"/>
    <property type="match status" value="1"/>
</dbReference>
<dbReference type="Proteomes" id="UP000244064">
    <property type="component" value="Unassembled WGS sequence"/>
</dbReference>
<dbReference type="Gene3D" id="3.40.50.1000">
    <property type="entry name" value="HAD superfamily/HAD-like"/>
    <property type="match status" value="1"/>
</dbReference>
<feature type="signal peptide" evidence="1">
    <location>
        <begin position="1"/>
        <end position="19"/>
    </location>
</feature>
<dbReference type="GO" id="GO:0031210">
    <property type="term" value="F:phosphatidylcholine binding"/>
    <property type="evidence" value="ECO:0007669"/>
    <property type="project" value="TreeGrafter"/>
</dbReference>
<dbReference type="PANTHER" id="PTHR10658:SF11">
    <property type="entry name" value="VIBRATOR, ISOFORM B"/>
    <property type="match status" value="1"/>
</dbReference>
<dbReference type="PANTHER" id="PTHR10658">
    <property type="entry name" value="PHOSPHATIDYLINOSITOL TRANSFER PROTEIN"/>
    <property type="match status" value="1"/>
</dbReference>
<dbReference type="InterPro" id="IPR031315">
    <property type="entry name" value="LNS2/PITP"/>
</dbReference>
<dbReference type="GO" id="GO:0008526">
    <property type="term" value="F:phosphatidylinositol transfer activity"/>
    <property type="evidence" value="ECO:0007669"/>
    <property type="project" value="TreeGrafter"/>
</dbReference>
<keyword evidence="1" id="KW-0732">Signal</keyword>
<dbReference type="Pfam" id="PF24694">
    <property type="entry name" value="LNS2_PITM1-3"/>
    <property type="match status" value="1"/>
</dbReference>
<dbReference type="GO" id="GO:0008525">
    <property type="term" value="F:phosphatidylcholine transporter activity"/>
    <property type="evidence" value="ECO:0007669"/>
    <property type="project" value="TreeGrafter"/>
</dbReference>
<feature type="domain" description="LNS2/PITP" evidence="2">
    <location>
        <begin position="156"/>
        <end position="298"/>
    </location>
</feature>
<feature type="chain" id="PRO_5015561523" evidence="1">
    <location>
        <begin position="20"/>
        <end position="331"/>
    </location>
</feature>
<dbReference type="EMBL" id="QASN01000013">
    <property type="protein sequence ID" value="PTU74983.1"/>
    <property type="molecule type" value="Genomic_DNA"/>
</dbReference>
<dbReference type="SMART" id="SM00775">
    <property type="entry name" value="LNS2"/>
    <property type="match status" value="1"/>
</dbReference>
<comment type="caution">
    <text evidence="3">The sequence shown here is derived from an EMBL/GenBank/DDBJ whole genome shotgun (WGS) entry which is preliminary data.</text>
</comment>
<dbReference type="AlphaFoldDB" id="A0A2T5PB52"/>
<sequence length="331" mass="37082">MKSRMIAALFSALPLMLHAACPDYQAPLAAPPLPALEQQPFLKLHNSLLAERYQPWHMVHDVLVAEGQSARLVAKFDYDLVMHKDLEGERVQAWLFGSGMQEWESLGVHTTDSDGKIELELAPRPLGDYRVHLRVEGDGSSADGWLSVVEPGREAVLFDIDGTLTLSDGEAYADYAGVRRATPYEQAAQTVQAYRDKGYRILYLTARPYWVTRDGRDWLNEQGLPAWHYRTKMYGGFPTRRGTVAHKADYIRYLREEVGLNIVRAYGNAATDITAYAEAGLPKQETWIIGEHAGKEDTQALQGDYRQHLREVVAATPVAACRQEPAVAAMR</sequence>
<dbReference type="RefSeq" id="WP_108106524.1">
    <property type="nucleotide sequence ID" value="NZ_QASN01000013.1"/>
</dbReference>
<evidence type="ECO:0000313" key="3">
    <source>
        <dbReference type="EMBL" id="PTU74983.1"/>
    </source>
</evidence>
<reference evidence="3 4" key="1">
    <citation type="submission" date="2018-04" db="EMBL/GenBank/DDBJ databases">
        <title>Pseudomonas sp. nov., isolated from mangrove soil.</title>
        <authorList>
            <person name="Chen C."/>
        </authorList>
    </citation>
    <scope>NUCLEOTIDE SEQUENCE [LARGE SCALE GENOMIC DNA]</scope>
    <source>
        <strain evidence="3 4">TC-11</strain>
    </source>
</reference>
<gene>
    <name evidence="3" type="ORF">DBO85_06890</name>
</gene>
<evidence type="ECO:0000256" key="1">
    <source>
        <dbReference type="SAM" id="SignalP"/>
    </source>
</evidence>
<dbReference type="SUPFAM" id="SSF56784">
    <property type="entry name" value="HAD-like"/>
    <property type="match status" value="1"/>
</dbReference>
<dbReference type="InterPro" id="IPR001666">
    <property type="entry name" value="PI_transfer"/>
</dbReference>
<proteinExistence type="predicted"/>
<keyword evidence="4" id="KW-1185">Reference proteome</keyword>